<proteinExistence type="predicted"/>
<name>A0ABY5PP43_9ACTN</name>
<organism evidence="1 2">
    <name type="scientific">Streptomyces yangpuensis</name>
    <dbReference type="NCBI Taxonomy" id="1648182"/>
    <lineage>
        <taxon>Bacteria</taxon>
        <taxon>Bacillati</taxon>
        <taxon>Actinomycetota</taxon>
        <taxon>Actinomycetes</taxon>
        <taxon>Kitasatosporales</taxon>
        <taxon>Streptomycetaceae</taxon>
        <taxon>Streptomyces</taxon>
    </lineage>
</organism>
<dbReference type="InterPro" id="IPR045649">
    <property type="entry name" value="DUF6400"/>
</dbReference>
<dbReference type="EMBL" id="CP102514">
    <property type="protein sequence ID" value="UUY45735.1"/>
    <property type="molecule type" value="Genomic_DNA"/>
</dbReference>
<dbReference type="RefSeq" id="WP_183069405.1">
    <property type="nucleotide sequence ID" value="NZ_CP102514.1"/>
</dbReference>
<dbReference type="GeneID" id="95571819"/>
<accession>A0ABY5PP43</accession>
<gene>
    <name evidence="1" type="ORF">NRK68_00005</name>
</gene>
<sequence length="84" mass="9119">MAPHEPAASAPVDFALDLTPHETLRRAHMMEALGPDWNPVEVLLGEEAAYDLLYSGLDPEQQQIHDTLVAAGILPARGDHRATP</sequence>
<evidence type="ECO:0000313" key="1">
    <source>
        <dbReference type="EMBL" id="UUY45735.1"/>
    </source>
</evidence>
<evidence type="ECO:0000313" key="2">
    <source>
        <dbReference type="Proteomes" id="UP001057738"/>
    </source>
</evidence>
<keyword evidence="2" id="KW-1185">Reference proteome</keyword>
<reference evidence="1" key="1">
    <citation type="submission" date="2022-08" db="EMBL/GenBank/DDBJ databases">
        <authorList>
            <person name="Tian L."/>
        </authorList>
    </citation>
    <scope>NUCLEOTIDE SEQUENCE</scope>
    <source>
        <strain evidence="1">CM253</strain>
    </source>
</reference>
<protein>
    <submittedName>
        <fullName evidence="1">DUF6400 family protein</fullName>
    </submittedName>
</protein>
<dbReference type="Pfam" id="PF19938">
    <property type="entry name" value="DUF6400"/>
    <property type="match status" value="1"/>
</dbReference>
<dbReference type="Proteomes" id="UP001057738">
    <property type="component" value="Chromosome"/>
</dbReference>